<dbReference type="Proteomes" id="UP000030672">
    <property type="component" value="Unassembled WGS sequence"/>
</dbReference>
<keyword evidence="4 8" id="KW-0418">Kinase</keyword>
<evidence type="ECO:0000313" key="8">
    <source>
        <dbReference type="EMBL" id="KEQ64521.1"/>
    </source>
</evidence>
<organism evidence="8 9">
    <name type="scientific">Aureobasidium melanogenum (strain CBS 110374)</name>
    <name type="common">Aureobasidium pullulans var. melanogenum</name>
    <dbReference type="NCBI Taxonomy" id="1043003"/>
    <lineage>
        <taxon>Eukaryota</taxon>
        <taxon>Fungi</taxon>
        <taxon>Dikarya</taxon>
        <taxon>Ascomycota</taxon>
        <taxon>Pezizomycotina</taxon>
        <taxon>Dothideomycetes</taxon>
        <taxon>Dothideomycetidae</taxon>
        <taxon>Dothideales</taxon>
        <taxon>Saccotheciaceae</taxon>
        <taxon>Aureobasidium</taxon>
    </lineage>
</organism>
<dbReference type="InterPro" id="IPR011009">
    <property type="entry name" value="Kinase-like_dom_sf"/>
</dbReference>
<dbReference type="InterPro" id="IPR000719">
    <property type="entry name" value="Prot_kinase_dom"/>
</dbReference>
<dbReference type="InterPro" id="IPR051175">
    <property type="entry name" value="CLK_kinases"/>
</dbReference>
<keyword evidence="2" id="KW-0808">Transferase</keyword>
<dbReference type="PANTHER" id="PTHR45646:SF11">
    <property type="entry name" value="SERINE_THREONINE-PROTEIN KINASE DOA"/>
    <property type="match status" value="1"/>
</dbReference>
<dbReference type="PANTHER" id="PTHR45646">
    <property type="entry name" value="SERINE/THREONINE-PROTEIN KINASE DOA-RELATED"/>
    <property type="match status" value="1"/>
</dbReference>
<dbReference type="Gene3D" id="1.10.510.10">
    <property type="entry name" value="Transferase(Phosphotransferase) domain 1"/>
    <property type="match status" value="1"/>
</dbReference>
<dbReference type="PROSITE" id="PS00107">
    <property type="entry name" value="PROTEIN_KINASE_ATP"/>
    <property type="match status" value="1"/>
</dbReference>
<evidence type="ECO:0000256" key="5">
    <source>
        <dbReference type="ARBA" id="ARBA00022840"/>
    </source>
</evidence>
<dbReference type="RefSeq" id="XP_040881544.1">
    <property type="nucleotide sequence ID" value="XM_041026033.1"/>
</dbReference>
<evidence type="ECO:0000256" key="2">
    <source>
        <dbReference type="ARBA" id="ARBA00022679"/>
    </source>
</evidence>
<dbReference type="GeneID" id="63919406"/>
<dbReference type="PROSITE" id="PS50011">
    <property type="entry name" value="PROTEIN_KINASE_DOM"/>
    <property type="match status" value="1"/>
</dbReference>
<protein>
    <submittedName>
        <fullName evidence="8">Kinase-like protein</fullName>
    </submittedName>
</protein>
<dbReference type="SUPFAM" id="SSF56112">
    <property type="entry name" value="Protein kinase-like (PK-like)"/>
    <property type="match status" value="1"/>
</dbReference>
<dbReference type="InterPro" id="IPR017441">
    <property type="entry name" value="Protein_kinase_ATP_BS"/>
</dbReference>
<sequence length="395" mass="45402">MSQAVRWVTGQARRVSFTPRAVGYQNISDAIKFEEEAMPAFSQKLYLPVHLGDIYHNRYQIVTKLGYGSNSTVWLCLDHECNSFVALKIYTCTSWASREPRVLAELAKVRSQHPGSKKIRLMLDSFEVISKSGSKHVCLVHEPLLMSLQRFQDLFKYKVLPTSLFKIAVQDVLFALDFLHTEGHMVHTDSSIFEKLLEEERSRPSARKITDGYTIYQSRSFTLDEVVANAGPLLLTDFGETRTRAEDWRGLIQPDPFRAPEVILKMPWTTKTDIWNLGIMAWRLFEDHLLFEDCDSEGNHSEAQLLAHITAILGPAPLNFVNRSPDRALYWDETGEWIGKADIPDDSIEESDERLLDKDLKQFAALMRKMLQWNPDHRQSAAELLKDEWLLDISD</sequence>
<feature type="binding site" evidence="6">
    <location>
        <position position="88"/>
    </location>
    <ligand>
        <name>ATP</name>
        <dbReference type="ChEBI" id="CHEBI:30616"/>
    </ligand>
</feature>
<keyword evidence="5 6" id="KW-0067">ATP-binding</keyword>
<evidence type="ECO:0000259" key="7">
    <source>
        <dbReference type="PROSITE" id="PS50011"/>
    </source>
</evidence>
<keyword evidence="1" id="KW-0723">Serine/threonine-protein kinase</keyword>
<evidence type="ECO:0000256" key="6">
    <source>
        <dbReference type="PROSITE-ProRule" id="PRU10141"/>
    </source>
</evidence>
<dbReference type="GO" id="GO:0005634">
    <property type="term" value="C:nucleus"/>
    <property type="evidence" value="ECO:0007669"/>
    <property type="project" value="TreeGrafter"/>
</dbReference>
<dbReference type="GO" id="GO:0043484">
    <property type="term" value="P:regulation of RNA splicing"/>
    <property type="evidence" value="ECO:0007669"/>
    <property type="project" value="TreeGrafter"/>
</dbReference>
<reference evidence="8 9" key="1">
    <citation type="journal article" date="2014" name="BMC Genomics">
        <title>Genome sequencing of four Aureobasidium pullulans varieties: biotechnological potential, stress tolerance, and description of new species.</title>
        <authorList>
            <person name="Gostin Ar C."/>
            <person name="Ohm R.A."/>
            <person name="Kogej T."/>
            <person name="Sonjak S."/>
            <person name="Turk M."/>
            <person name="Zajc J."/>
            <person name="Zalar P."/>
            <person name="Grube M."/>
            <person name="Sun H."/>
            <person name="Han J."/>
            <person name="Sharma A."/>
            <person name="Chiniquy J."/>
            <person name="Ngan C.Y."/>
            <person name="Lipzen A."/>
            <person name="Barry K."/>
            <person name="Grigoriev I.V."/>
            <person name="Gunde-Cimerman N."/>
        </authorList>
    </citation>
    <scope>NUCLEOTIDE SEQUENCE [LARGE SCALE GENOMIC DNA]</scope>
    <source>
        <strain evidence="8 9">CBS 110374</strain>
    </source>
</reference>
<dbReference type="SMART" id="SM00220">
    <property type="entry name" value="S_TKc"/>
    <property type="match status" value="1"/>
</dbReference>
<name>A0A074WPY7_AURM1</name>
<dbReference type="HOGENOM" id="CLU_000288_81_1_1"/>
<evidence type="ECO:0000256" key="3">
    <source>
        <dbReference type="ARBA" id="ARBA00022741"/>
    </source>
</evidence>
<dbReference type="AlphaFoldDB" id="A0A074WPY7"/>
<dbReference type="GO" id="GO:0004674">
    <property type="term" value="F:protein serine/threonine kinase activity"/>
    <property type="evidence" value="ECO:0007669"/>
    <property type="project" value="UniProtKB-KW"/>
</dbReference>
<dbReference type="Pfam" id="PF00069">
    <property type="entry name" value="Pkinase"/>
    <property type="match status" value="2"/>
</dbReference>
<dbReference type="EMBL" id="KL584828">
    <property type="protein sequence ID" value="KEQ64521.1"/>
    <property type="molecule type" value="Genomic_DNA"/>
</dbReference>
<dbReference type="Gene3D" id="3.30.200.20">
    <property type="entry name" value="Phosphorylase Kinase, domain 1"/>
    <property type="match status" value="1"/>
</dbReference>
<evidence type="ECO:0000313" key="9">
    <source>
        <dbReference type="Proteomes" id="UP000030672"/>
    </source>
</evidence>
<evidence type="ECO:0000256" key="1">
    <source>
        <dbReference type="ARBA" id="ARBA00022527"/>
    </source>
</evidence>
<dbReference type="GO" id="GO:0005524">
    <property type="term" value="F:ATP binding"/>
    <property type="evidence" value="ECO:0007669"/>
    <property type="project" value="UniProtKB-UniRule"/>
</dbReference>
<proteinExistence type="predicted"/>
<accession>A0A074WPY7</accession>
<gene>
    <name evidence="8" type="ORF">M437DRAFT_73484</name>
</gene>
<keyword evidence="3 6" id="KW-0547">Nucleotide-binding</keyword>
<keyword evidence="9" id="KW-1185">Reference proteome</keyword>
<dbReference type="STRING" id="1043003.A0A074WPY7"/>
<feature type="domain" description="Protein kinase" evidence="7">
    <location>
        <begin position="59"/>
        <end position="390"/>
    </location>
</feature>
<evidence type="ECO:0000256" key="4">
    <source>
        <dbReference type="ARBA" id="ARBA00022777"/>
    </source>
</evidence>